<sequence length="501" mass="56251">MPILKYRSYVDSSKGGTFCCSPEGMAPEIQNGGGDSKRLSMGKKFRKASAKSARKEEFLTQDGVPPISFTGLCFQRPTQAPMRKKCDQVRLPTIPNSHAAQHAKEFRHPLALQYADPKLRWCFPCNALIPVQNFAENGEEKDSLSEFVKILKTHSSSLSVTRVVLQNLLAMDKLWEHLLELDGLVGPFTMSLKNLFIETSPSAGVRYVVNPSSLLDCVCMKSPQFKGFRQHDSHELLRCLLDGLSTEESCVIKRSQDGNSTLKHASTFVDNIFGGQISSTVSCLECGHASVVYEPYLDLSLPLPAKKVPPKTTALVSRSKKQKPPPKMQGRELIGRSSNIYGESHYDYRNLTVCDSLVIRTLNNCDVLDSTGHRNGSGLLNGIKHDDTIPIQKDQDVCFMFGIYHDLAAKSSCWYFIVVTIRYRSGYDIRNMGWLTLNRLAYDTRYEPSDFDTFGCLYDDPRVYAGPTVRLKLSDFDAFECLYDDPRVYAGPTGIPFLHWF</sequence>
<evidence type="ECO:0000256" key="3">
    <source>
        <dbReference type="ARBA" id="ARBA00022833"/>
    </source>
</evidence>
<reference evidence="8" key="2">
    <citation type="submission" date="2022-01" db="EMBL/GenBank/DDBJ databases">
        <authorList>
            <person name="Yamashiro T."/>
            <person name="Shiraishi A."/>
            <person name="Satake H."/>
            <person name="Nakayama K."/>
        </authorList>
    </citation>
    <scope>NUCLEOTIDE SEQUENCE</scope>
</reference>
<protein>
    <submittedName>
        <fullName evidence="8">Ubiquitin carboxyl-terminal hydrolase 2-like protein</fullName>
    </submittedName>
</protein>
<dbReference type="InterPro" id="IPR038765">
    <property type="entry name" value="Papain-like_cys_pep_sf"/>
</dbReference>
<name>A0ABQ5B4M3_9ASTR</name>
<dbReference type="InterPro" id="IPR001607">
    <property type="entry name" value="Znf_UBP"/>
</dbReference>
<dbReference type="Pfam" id="PF00443">
    <property type="entry name" value="UCH"/>
    <property type="match status" value="1"/>
</dbReference>
<dbReference type="EMBL" id="BQNB010012822">
    <property type="protein sequence ID" value="GJT08339.1"/>
    <property type="molecule type" value="Genomic_DNA"/>
</dbReference>
<keyword evidence="1" id="KW-0479">Metal-binding</keyword>
<feature type="domain" description="UBP-type" evidence="7">
    <location>
        <begin position="51"/>
        <end position="149"/>
    </location>
</feature>
<evidence type="ECO:0000313" key="9">
    <source>
        <dbReference type="Proteomes" id="UP001151760"/>
    </source>
</evidence>
<evidence type="ECO:0000313" key="8">
    <source>
        <dbReference type="EMBL" id="GJT08339.1"/>
    </source>
</evidence>
<feature type="domain" description="USP" evidence="6">
    <location>
        <begin position="149"/>
        <end position="486"/>
    </location>
</feature>
<dbReference type="Proteomes" id="UP001151760">
    <property type="component" value="Unassembled WGS sequence"/>
</dbReference>
<keyword evidence="2 4" id="KW-0863">Zinc-finger</keyword>
<evidence type="ECO:0000256" key="1">
    <source>
        <dbReference type="ARBA" id="ARBA00022723"/>
    </source>
</evidence>
<reference evidence="8" key="1">
    <citation type="journal article" date="2022" name="Int. J. Mol. Sci.">
        <title>Draft Genome of Tanacetum Coccineum: Genomic Comparison of Closely Related Tanacetum-Family Plants.</title>
        <authorList>
            <person name="Yamashiro T."/>
            <person name="Shiraishi A."/>
            <person name="Nakayama K."/>
            <person name="Satake H."/>
        </authorList>
    </citation>
    <scope>NUCLEOTIDE SEQUENCE</scope>
</reference>
<proteinExistence type="predicted"/>
<dbReference type="InterPro" id="IPR050185">
    <property type="entry name" value="Ub_carboxyl-term_hydrolase"/>
</dbReference>
<dbReference type="Gene3D" id="3.90.70.10">
    <property type="entry name" value="Cysteine proteinases"/>
    <property type="match status" value="1"/>
</dbReference>
<dbReference type="InterPro" id="IPR001394">
    <property type="entry name" value="Peptidase_C19_UCH"/>
</dbReference>
<keyword evidence="9" id="KW-1185">Reference proteome</keyword>
<evidence type="ECO:0000256" key="4">
    <source>
        <dbReference type="PROSITE-ProRule" id="PRU00502"/>
    </source>
</evidence>
<feature type="region of interest" description="Disordered" evidence="5">
    <location>
        <begin position="313"/>
        <end position="332"/>
    </location>
</feature>
<comment type="caution">
    <text evidence="8">The sequence shown here is derived from an EMBL/GenBank/DDBJ whole genome shotgun (WGS) entry which is preliminary data.</text>
</comment>
<dbReference type="PROSITE" id="PS50271">
    <property type="entry name" value="ZF_UBP"/>
    <property type="match status" value="1"/>
</dbReference>
<dbReference type="Pfam" id="PF02148">
    <property type="entry name" value="zf-UBP"/>
    <property type="match status" value="1"/>
</dbReference>
<dbReference type="PROSITE" id="PS50235">
    <property type="entry name" value="USP_3"/>
    <property type="match status" value="1"/>
</dbReference>
<evidence type="ECO:0000256" key="5">
    <source>
        <dbReference type="SAM" id="MobiDB-lite"/>
    </source>
</evidence>
<gene>
    <name evidence="8" type="ORF">Tco_0842801</name>
</gene>
<accession>A0ABQ5B4M3</accession>
<dbReference type="InterPro" id="IPR028889">
    <property type="entry name" value="USP"/>
</dbReference>
<dbReference type="Gene3D" id="3.30.40.10">
    <property type="entry name" value="Zinc/RING finger domain, C3HC4 (zinc finger)"/>
    <property type="match status" value="1"/>
</dbReference>
<keyword evidence="3" id="KW-0862">Zinc</keyword>
<evidence type="ECO:0000259" key="7">
    <source>
        <dbReference type="PROSITE" id="PS50271"/>
    </source>
</evidence>
<dbReference type="SUPFAM" id="SSF57850">
    <property type="entry name" value="RING/U-box"/>
    <property type="match status" value="1"/>
</dbReference>
<organism evidence="8 9">
    <name type="scientific">Tanacetum coccineum</name>
    <dbReference type="NCBI Taxonomy" id="301880"/>
    <lineage>
        <taxon>Eukaryota</taxon>
        <taxon>Viridiplantae</taxon>
        <taxon>Streptophyta</taxon>
        <taxon>Embryophyta</taxon>
        <taxon>Tracheophyta</taxon>
        <taxon>Spermatophyta</taxon>
        <taxon>Magnoliopsida</taxon>
        <taxon>eudicotyledons</taxon>
        <taxon>Gunneridae</taxon>
        <taxon>Pentapetalae</taxon>
        <taxon>asterids</taxon>
        <taxon>campanulids</taxon>
        <taxon>Asterales</taxon>
        <taxon>Asteraceae</taxon>
        <taxon>Asteroideae</taxon>
        <taxon>Anthemideae</taxon>
        <taxon>Anthemidinae</taxon>
        <taxon>Tanacetum</taxon>
    </lineage>
</organism>
<dbReference type="InterPro" id="IPR013083">
    <property type="entry name" value="Znf_RING/FYVE/PHD"/>
</dbReference>
<dbReference type="SUPFAM" id="SSF54001">
    <property type="entry name" value="Cysteine proteinases"/>
    <property type="match status" value="1"/>
</dbReference>
<evidence type="ECO:0000256" key="2">
    <source>
        <dbReference type="ARBA" id="ARBA00022771"/>
    </source>
</evidence>
<evidence type="ECO:0000259" key="6">
    <source>
        <dbReference type="PROSITE" id="PS50235"/>
    </source>
</evidence>
<dbReference type="PANTHER" id="PTHR21646">
    <property type="entry name" value="UBIQUITIN CARBOXYL-TERMINAL HYDROLASE"/>
    <property type="match status" value="1"/>
</dbReference>
<dbReference type="PANTHER" id="PTHR21646:SF39">
    <property type="entry name" value="UBIQUITIN CARBOXYL-TERMINAL HYDROLASE 16"/>
    <property type="match status" value="1"/>
</dbReference>